<feature type="transmembrane region" description="Helical" evidence="1">
    <location>
        <begin position="9"/>
        <end position="29"/>
    </location>
</feature>
<dbReference type="AlphaFoldDB" id="A0A833N550"/>
<evidence type="ECO:0000313" key="2">
    <source>
        <dbReference type="EMBL" id="KAB8029822.1"/>
    </source>
</evidence>
<name>A0A833N550_9BACT</name>
<protein>
    <submittedName>
        <fullName evidence="2">Uncharacterized protein</fullName>
    </submittedName>
</protein>
<keyword evidence="3" id="KW-1185">Reference proteome</keyword>
<dbReference type="Proteomes" id="UP000442694">
    <property type="component" value="Unassembled WGS sequence"/>
</dbReference>
<accession>A0A833N550</accession>
<sequence>MKKKLLRHFYFKSIFLINMHIIILSIVIFSCAPVKKYLTSTNTFETEDNWSDPNPSLTNEVNVFLQSKMNPFQACTQENAKIDSNCAPIKITAGAAEPKKSSLGYRIMIIDDYGMKAAAYTRYRNRVLKNIFENEHTGEFNGSHLTLEMPKAAKEILLDTFANASYEKMPSELLKPNMDLFYDKFNEMYNKGIFIGHSSNIFNYLANNSPLSQFVLVYANDNKFNKTLCNNQLSEDEKLIDIKNLYKNQIKEIINEIKQFKINFISFSRGYTNEKIRNIIRDNKCESISNKFISNINRLFFEYYLKPLTVGSNALLVQANAHSNYNITSMVDENFYSDCQELKSRVRIGTANDVSLSISSEGSHNLRILESPERNAKKCTDIYINFAVEKERPNRYRKGVIHFSDFNIGTSPPAKFEIASSFATPVAVSYLIHLKMLLQKENPGLEISNEMLLKRLNNQKNFIFDPSLHKQLPIYELKYLK</sequence>
<reference evidence="2 3" key="1">
    <citation type="submission" date="2019-10" db="EMBL/GenBank/DDBJ databases">
        <title>New genus of Silvanigrellaceae.</title>
        <authorList>
            <person name="Pitt A."/>
            <person name="Hahn M.W."/>
        </authorList>
    </citation>
    <scope>NUCLEOTIDE SEQUENCE [LARGE SCALE GENOMIC DNA]</scope>
    <source>
        <strain evidence="2 3">33A1-SZDP</strain>
    </source>
</reference>
<organism evidence="2 3">
    <name type="scientific">Fluviispira multicolorata</name>
    <dbReference type="NCBI Taxonomy" id="2654512"/>
    <lineage>
        <taxon>Bacteria</taxon>
        <taxon>Pseudomonadati</taxon>
        <taxon>Bdellovibrionota</taxon>
        <taxon>Oligoflexia</taxon>
        <taxon>Silvanigrellales</taxon>
        <taxon>Silvanigrellaceae</taxon>
        <taxon>Fluviispira</taxon>
    </lineage>
</organism>
<dbReference type="PROSITE" id="PS51257">
    <property type="entry name" value="PROKAR_LIPOPROTEIN"/>
    <property type="match status" value="1"/>
</dbReference>
<comment type="caution">
    <text evidence="2">The sequence shown here is derived from an EMBL/GenBank/DDBJ whole genome shotgun (WGS) entry which is preliminary data.</text>
</comment>
<keyword evidence="1" id="KW-0812">Transmembrane</keyword>
<dbReference type="EMBL" id="WFLN01000007">
    <property type="protein sequence ID" value="KAB8029822.1"/>
    <property type="molecule type" value="Genomic_DNA"/>
</dbReference>
<evidence type="ECO:0000256" key="1">
    <source>
        <dbReference type="SAM" id="Phobius"/>
    </source>
</evidence>
<dbReference type="RefSeq" id="WP_152213165.1">
    <property type="nucleotide sequence ID" value="NZ_WFLN01000007.1"/>
</dbReference>
<keyword evidence="1" id="KW-1133">Transmembrane helix</keyword>
<gene>
    <name evidence="2" type="ORF">GCL57_09795</name>
</gene>
<keyword evidence="1" id="KW-0472">Membrane</keyword>
<proteinExistence type="predicted"/>
<evidence type="ECO:0000313" key="3">
    <source>
        <dbReference type="Proteomes" id="UP000442694"/>
    </source>
</evidence>